<evidence type="ECO:0000313" key="1">
    <source>
        <dbReference type="EMBL" id="CAI9090310.1"/>
    </source>
</evidence>
<proteinExistence type="predicted"/>
<dbReference type="AlphaFoldDB" id="A0AAV1C3Y5"/>
<sequence length="150" mass="16845">MAPCAPKMIANKVEIDKLNDSDQPWTAIVTVKEKQNPFGHYTKTEKMVFSNEKGAKVEGILFGQAVSIMGPRFQTCRKYRVSNAPIRYIKPEYRSRGLSKQWVIGIGTVVEEANEPITTLVTKEQYTLFDSLNDFAGVQDGFVGKCICFT</sequence>
<dbReference type="InterPro" id="IPR012340">
    <property type="entry name" value="NA-bd_OB-fold"/>
</dbReference>
<dbReference type="Gene3D" id="2.40.50.140">
    <property type="entry name" value="Nucleic acid-binding proteins"/>
    <property type="match status" value="1"/>
</dbReference>
<gene>
    <name evidence="1" type="ORF">OLC1_LOCUS2492</name>
</gene>
<protein>
    <submittedName>
        <fullName evidence="1">OLC1v1025057C1</fullName>
    </submittedName>
</protein>
<organism evidence="1 2">
    <name type="scientific">Oldenlandia corymbosa var. corymbosa</name>
    <dbReference type="NCBI Taxonomy" id="529605"/>
    <lineage>
        <taxon>Eukaryota</taxon>
        <taxon>Viridiplantae</taxon>
        <taxon>Streptophyta</taxon>
        <taxon>Embryophyta</taxon>
        <taxon>Tracheophyta</taxon>
        <taxon>Spermatophyta</taxon>
        <taxon>Magnoliopsida</taxon>
        <taxon>eudicotyledons</taxon>
        <taxon>Gunneridae</taxon>
        <taxon>Pentapetalae</taxon>
        <taxon>asterids</taxon>
        <taxon>lamiids</taxon>
        <taxon>Gentianales</taxon>
        <taxon>Rubiaceae</taxon>
        <taxon>Rubioideae</taxon>
        <taxon>Spermacoceae</taxon>
        <taxon>Hedyotis-Oldenlandia complex</taxon>
        <taxon>Oldenlandia</taxon>
    </lineage>
</organism>
<dbReference type="Proteomes" id="UP001161247">
    <property type="component" value="Chromosome 1"/>
</dbReference>
<name>A0AAV1C3Y5_OLDCO</name>
<dbReference type="EMBL" id="OX459118">
    <property type="protein sequence ID" value="CAI9090310.1"/>
    <property type="molecule type" value="Genomic_DNA"/>
</dbReference>
<accession>A0AAV1C3Y5</accession>
<evidence type="ECO:0000313" key="2">
    <source>
        <dbReference type="Proteomes" id="UP001161247"/>
    </source>
</evidence>
<keyword evidence="2" id="KW-1185">Reference proteome</keyword>
<reference evidence="1" key="1">
    <citation type="submission" date="2023-03" db="EMBL/GenBank/DDBJ databases">
        <authorList>
            <person name="Julca I."/>
        </authorList>
    </citation>
    <scope>NUCLEOTIDE SEQUENCE</scope>
</reference>